<gene>
    <name evidence="1" type="ORF">OU415_13545</name>
</gene>
<protein>
    <submittedName>
        <fullName evidence="1">Uncharacterized protein</fullName>
    </submittedName>
</protein>
<organism evidence="1 2">
    <name type="scientific">Saccharopolyspora oryzae</name>
    <dbReference type="NCBI Taxonomy" id="2997343"/>
    <lineage>
        <taxon>Bacteria</taxon>
        <taxon>Bacillati</taxon>
        <taxon>Actinomycetota</taxon>
        <taxon>Actinomycetes</taxon>
        <taxon>Pseudonocardiales</taxon>
        <taxon>Pseudonocardiaceae</taxon>
        <taxon>Saccharopolyspora</taxon>
    </lineage>
</organism>
<evidence type="ECO:0000313" key="1">
    <source>
        <dbReference type="EMBL" id="MDA3626465.1"/>
    </source>
</evidence>
<comment type="caution">
    <text evidence="1">The sequence shown here is derived from an EMBL/GenBank/DDBJ whole genome shotgun (WGS) entry which is preliminary data.</text>
</comment>
<dbReference type="EMBL" id="JAQGLA010000016">
    <property type="protein sequence ID" value="MDA3626465.1"/>
    <property type="molecule type" value="Genomic_DNA"/>
</dbReference>
<reference evidence="1 2" key="1">
    <citation type="submission" date="2022-11" db="EMBL/GenBank/DDBJ databases">
        <title>Draft genome sequence of Saccharopolyspora sp. WRP15-2 isolated from rhizosphere soils of wild rice in Thailand.</title>
        <authorList>
            <person name="Duangmal K."/>
            <person name="Kammanee S."/>
            <person name="Muangham S."/>
        </authorList>
    </citation>
    <scope>NUCLEOTIDE SEQUENCE [LARGE SCALE GENOMIC DNA]</scope>
    <source>
        <strain evidence="1 2">WRP15-2</strain>
    </source>
</reference>
<name>A0ABT4UXQ3_9PSEU</name>
<dbReference type="Proteomes" id="UP001210380">
    <property type="component" value="Unassembled WGS sequence"/>
</dbReference>
<proteinExistence type="predicted"/>
<evidence type="ECO:0000313" key="2">
    <source>
        <dbReference type="Proteomes" id="UP001210380"/>
    </source>
</evidence>
<dbReference type="RefSeq" id="WP_270949060.1">
    <property type="nucleotide sequence ID" value="NZ_JAQGLA010000016.1"/>
</dbReference>
<sequence length="113" mass="11664">MWSAVAAPAQLERRAGDLPGVALTELGFITEQRADAQAATRFHTEGLPGAKALVGDTRAAAHLLGRATAIRDAVGAPPAERADVDRITARAPESTPETFAAAYAAGHAEQPLP</sequence>
<keyword evidence="2" id="KW-1185">Reference proteome</keyword>
<accession>A0ABT4UXQ3</accession>